<keyword evidence="1 2" id="KW-0690">Ribosome biogenesis</keyword>
<dbReference type="EMBL" id="CP000561">
    <property type="protein sequence ID" value="ABO08345.1"/>
    <property type="molecule type" value="Genomic_DNA"/>
</dbReference>
<dbReference type="SMART" id="SM00879">
    <property type="entry name" value="Brix"/>
    <property type="match status" value="1"/>
</dbReference>
<gene>
    <name evidence="4" type="ordered locus">Pcal_0920</name>
</gene>
<dbReference type="HAMAP" id="MF_00699">
    <property type="entry name" value="BriX"/>
    <property type="match status" value="1"/>
</dbReference>
<dbReference type="STRING" id="410359.Pcal_0920"/>
<reference evidence="4" key="1">
    <citation type="submission" date="2007-02" db="EMBL/GenBank/DDBJ databases">
        <title>Complete sequence of Pyrobaculum calidifontis JCM 11548.</title>
        <authorList>
            <consortium name="US DOE Joint Genome Institute"/>
            <person name="Copeland A."/>
            <person name="Lucas S."/>
            <person name="Lapidus A."/>
            <person name="Barry K."/>
            <person name="Glavina del Rio T."/>
            <person name="Dalin E."/>
            <person name="Tice H."/>
            <person name="Pitluck S."/>
            <person name="Chain P."/>
            <person name="Malfatti S."/>
            <person name="Shin M."/>
            <person name="Vergez L."/>
            <person name="Schmutz J."/>
            <person name="Larimer F."/>
            <person name="Land M."/>
            <person name="Hauser L."/>
            <person name="Kyrpides N."/>
            <person name="Mikhailova N."/>
            <person name="Cozen A.E."/>
            <person name="Fitz-Gibbon S.T."/>
            <person name="House C.H."/>
            <person name="Saltikov C."/>
            <person name="Lowe T.M."/>
            <person name="Richardson P."/>
        </authorList>
    </citation>
    <scope>NUCLEOTIDE SEQUENCE [LARGE SCALE GENOMIC DNA]</scope>
    <source>
        <strain evidence="4">JCM 11548</strain>
    </source>
</reference>
<dbReference type="OrthoDB" id="117530at2157"/>
<dbReference type="Gene3D" id="3.40.50.10480">
    <property type="entry name" value="Probable brix-domain ribosomal biogenesis protein"/>
    <property type="match status" value="1"/>
</dbReference>
<evidence type="ECO:0000256" key="1">
    <source>
        <dbReference type="ARBA" id="ARBA00022517"/>
    </source>
</evidence>
<feature type="domain" description="Brix" evidence="3">
    <location>
        <begin position="5"/>
        <end position="180"/>
    </location>
</feature>
<dbReference type="SUPFAM" id="SSF52954">
    <property type="entry name" value="Class II aaRS ABD-related"/>
    <property type="match status" value="1"/>
</dbReference>
<name>A3MUM8_PYRCJ</name>
<dbReference type="PROSITE" id="PS50833">
    <property type="entry name" value="BRIX"/>
    <property type="match status" value="1"/>
</dbReference>
<dbReference type="KEGG" id="pcl:Pcal_0920"/>
<evidence type="ECO:0000313" key="5">
    <source>
        <dbReference type="Proteomes" id="UP000001431"/>
    </source>
</evidence>
<keyword evidence="5" id="KW-1185">Reference proteome</keyword>
<accession>A3MUM8</accession>
<sequence length="180" mass="20169">MEGGCKALITTSRSPSKRTLELVNDLANSLPGVRKVVRGKRPFTVLLEEAVQCGARHVVLIWERRGMPYAVLFYDIAQRRWKPYALKIAGVRSRRDFPAFVARRPPAKTAVVVDLAQSEVGEIFSEVFGYPLLYSLDVRGFDTIILVRRGDGHLVVEFLGPDMGPRASSIKVAKVVYRRV</sequence>
<dbReference type="GO" id="GO:0006364">
    <property type="term" value="P:rRNA processing"/>
    <property type="evidence" value="ECO:0007669"/>
    <property type="project" value="InterPro"/>
</dbReference>
<dbReference type="RefSeq" id="WP_011849603.1">
    <property type="nucleotide sequence ID" value="NC_009073.1"/>
</dbReference>
<dbReference type="AlphaFoldDB" id="A3MUM8"/>
<evidence type="ECO:0000313" key="4">
    <source>
        <dbReference type="EMBL" id="ABO08345.1"/>
    </source>
</evidence>
<dbReference type="eggNOG" id="arCOG03247">
    <property type="taxonomic scope" value="Archaea"/>
</dbReference>
<dbReference type="HOGENOM" id="CLU_1444746_0_0_2"/>
<dbReference type="InterPro" id="IPR023548">
    <property type="entry name" value="Brix_dom_Rbsml_bgen_prot"/>
</dbReference>
<protein>
    <recommendedName>
        <fullName evidence="2">Probable Brix domain-containing ribosomal biogenesis protein</fullName>
    </recommendedName>
</protein>
<organism evidence="4 5">
    <name type="scientific">Pyrobaculum calidifontis (strain DSM 21063 / JCM 11548 / VA1)</name>
    <dbReference type="NCBI Taxonomy" id="410359"/>
    <lineage>
        <taxon>Archaea</taxon>
        <taxon>Thermoproteota</taxon>
        <taxon>Thermoprotei</taxon>
        <taxon>Thermoproteales</taxon>
        <taxon>Thermoproteaceae</taxon>
        <taxon>Pyrobaculum</taxon>
    </lineage>
</organism>
<dbReference type="Proteomes" id="UP000001431">
    <property type="component" value="Chromosome"/>
</dbReference>
<dbReference type="GeneID" id="4909526"/>
<comment type="function">
    <text evidence="2">Probably involved in the biogenesis of the ribosome.</text>
</comment>
<proteinExistence type="inferred from homology"/>
<dbReference type="GO" id="GO:0019843">
    <property type="term" value="F:rRNA binding"/>
    <property type="evidence" value="ECO:0007669"/>
    <property type="project" value="InterPro"/>
</dbReference>
<evidence type="ECO:0000256" key="2">
    <source>
        <dbReference type="HAMAP-Rule" id="MF_00699"/>
    </source>
</evidence>
<dbReference type="InterPro" id="IPR007109">
    <property type="entry name" value="Brix"/>
</dbReference>
<evidence type="ECO:0000259" key="3">
    <source>
        <dbReference type="PROSITE" id="PS50833"/>
    </source>
</evidence>